<sequence>MTQQMPQQQTPPTKRKKRIRVPRVENGIETMVEIEVDDEGGPSWGPNGAHKLLNHRLTRVDGPAKVTGAALYTYDRRAPGMLYGRILRSPYAHARVVRIDTSEAQRIPGVRAIVSLTDPEVSGSTRERIVRFVGDPIAAVAAITPEIAEDAIRAIKVEYDVLPHVVRAEDALAEDAPKIFPEGNFAEKERRGDPNAVEAELAKCDVVIEAEYRTPIHHHACLETHGHMVDYRGGESAIIYASTQGTFTIPDDAAKELGLPSSAVTAIVEHMGGGFGSKFGIGIEGKLACQLAKRAKAPVKLMLTRKDEFLMAGNGPGSWQKFKAGVNRDGTLVALRATQYQLGGLGDGSLAGQPYIYRAQHVYRERIAVYTNEDASRAMRAPGHPQASFAIESLMDELAYKLGMDPVEFRKKNLRDPVYHRQLDRGAREIGWERRPKQPGTGRGMGCAVGTWGGGGAPQCKVTVQIARDGAVTVAVGTQDIGTGTRTFTRAIVAEELGLEMKDVTEKIGDSRLGAANASGGSTTAASLAPAVKDAAYNARMQMAQTVAPLLGAKPEELQFADGKVIGGGKSLTWRQACAALPPAGITAQGEWKANLAASGVHGVCFAEVEVDMETGHVRPIKMVHVQDVGLPLNRLAIESQLIGGMIQSLSMALLEGRVMDSRLGAQLNPTFNDYKIAGTFEMPEMIPIIDDEDTREAVIGVGEPAHIPGGSAIANAVFNACGVRVRELPITPDKILRGLAELRERRAS</sequence>
<keyword evidence="2" id="KW-0560">Oxidoreductase</keyword>
<dbReference type="InterPro" id="IPR052516">
    <property type="entry name" value="N-heterocyclic_Hydroxylase"/>
</dbReference>
<dbReference type="AlphaFoldDB" id="A0A0B6WVH1"/>
<dbReference type="InterPro" id="IPR000674">
    <property type="entry name" value="Ald_Oxase/Xan_DH_a/b"/>
</dbReference>
<dbReference type="InterPro" id="IPR008274">
    <property type="entry name" value="AldOxase/xan_DH_MoCoBD1"/>
</dbReference>
<dbReference type="OrthoDB" id="9759099at2"/>
<dbReference type="Gene3D" id="3.90.1170.50">
    <property type="entry name" value="Aldehyde oxidase/xanthine dehydrogenase, a/b hammerhead"/>
    <property type="match status" value="1"/>
</dbReference>
<dbReference type="EMBL" id="CBXV010000003">
    <property type="protein sequence ID" value="CDM64777.1"/>
    <property type="molecule type" value="Genomic_DNA"/>
</dbReference>
<dbReference type="STRING" id="454194.PYK22_00772"/>
<dbReference type="SMART" id="SM01008">
    <property type="entry name" value="Ald_Xan_dh_C"/>
    <property type="match status" value="1"/>
</dbReference>
<name>A0A0B6WVH1_9BACT</name>
<dbReference type="InterPro" id="IPR046867">
    <property type="entry name" value="AldOxase/xan_DH_MoCoBD2"/>
</dbReference>
<dbReference type="GO" id="GO:0004854">
    <property type="term" value="F:xanthine dehydrogenase activity"/>
    <property type="evidence" value="ECO:0007669"/>
    <property type="project" value="UniProtKB-EC"/>
</dbReference>
<evidence type="ECO:0000259" key="1">
    <source>
        <dbReference type="SMART" id="SM01008"/>
    </source>
</evidence>
<dbReference type="PANTHER" id="PTHR47495">
    <property type="entry name" value="ALDEHYDE DEHYDROGENASE"/>
    <property type="match status" value="1"/>
</dbReference>
<evidence type="ECO:0000313" key="3">
    <source>
        <dbReference type="Proteomes" id="UP000031518"/>
    </source>
</evidence>
<accession>A0A0B6WVH1</accession>
<dbReference type="InterPro" id="IPR037165">
    <property type="entry name" value="AldOxase/xan_DH_Mopterin-bd_sf"/>
</dbReference>
<dbReference type="SUPFAM" id="SSF54665">
    <property type="entry name" value="CO dehydrogenase molybdoprotein N-domain-like"/>
    <property type="match status" value="1"/>
</dbReference>
<reference evidence="2 3" key="1">
    <citation type="submission" date="2013-12" db="EMBL/GenBank/DDBJ databases">
        <authorList>
            <person name="Stott M."/>
        </authorList>
    </citation>
    <scope>NUCLEOTIDE SEQUENCE [LARGE SCALE GENOMIC DNA]</scope>
    <source>
        <strain evidence="2 3">K22</strain>
    </source>
</reference>
<evidence type="ECO:0000313" key="2">
    <source>
        <dbReference type="EMBL" id="CDM64777.1"/>
    </source>
</evidence>
<dbReference type="Gene3D" id="3.30.365.10">
    <property type="entry name" value="Aldehyde oxidase/xanthine dehydrogenase, molybdopterin binding domain"/>
    <property type="match status" value="4"/>
</dbReference>
<dbReference type="Pfam" id="PF20256">
    <property type="entry name" value="MoCoBD_2"/>
    <property type="match status" value="1"/>
</dbReference>
<reference evidence="2 3" key="2">
    <citation type="submission" date="2015-01" db="EMBL/GenBank/DDBJ databases">
        <title>Complete genome sequence of Pyrinomonas methylaliphatogenes type strain K22T.</title>
        <authorList>
            <person name="Lee K.C.Y."/>
            <person name="Power J.F."/>
            <person name="Dunfield P.F."/>
            <person name="Morgan X.C."/>
            <person name="Huttenhower C."/>
            <person name="Stott M.B."/>
        </authorList>
    </citation>
    <scope>NUCLEOTIDE SEQUENCE [LARGE SCALE GENOMIC DNA]</scope>
    <source>
        <strain evidence="2 3">K22</strain>
    </source>
</reference>
<proteinExistence type="predicted"/>
<organism evidence="2 3">
    <name type="scientific">Pyrinomonas methylaliphatogenes</name>
    <dbReference type="NCBI Taxonomy" id="454194"/>
    <lineage>
        <taxon>Bacteria</taxon>
        <taxon>Pseudomonadati</taxon>
        <taxon>Acidobacteriota</taxon>
        <taxon>Blastocatellia</taxon>
        <taxon>Blastocatellales</taxon>
        <taxon>Pyrinomonadaceae</taxon>
        <taxon>Pyrinomonas</taxon>
    </lineage>
</organism>
<dbReference type="SUPFAM" id="SSF56003">
    <property type="entry name" value="Molybdenum cofactor-binding domain"/>
    <property type="match status" value="1"/>
</dbReference>
<gene>
    <name evidence="2" type="ORF">PYK22_00772</name>
</gene>
<dbReference type="EC" id="1.17.1.4" evidence="2"/>
<keyword evidence="3" id="KW-1185">Reference proteome</keyword>
<dbReference type="Pfam" id="PF01315">
    <property type="entry name" value="Ald_Xan_dh_C"/>
    <property type="match status" value="1"/>
</dbReference>
<dbReference type="PANTHER" id="PTHR47495:SF1">
    <property type="entry name" value="BLL3820 PROTEIN"/>
    <property type="match status" value="1"/>
</dbReference>
<dbReference type="InterPro" id="IPR036856">
    <property type="entry name" value="Ald_Oxase/Xan_DH_a/b_sf"/>
</dbReference>
<dbReference type="Proteomes" id="UP000031518">
    <property type="component" value="Unassembled WGS sequence"/>
</dbReference>
<feature type="domain" description="Aldehyde oxidase/xanthine dehydrogenase a/b hammerhead" evidence="1">
    <location>
        <begin position="67"/>
        <end position="163"/>
    </location>
</feature>
<dbReference type="Pfam" id="PF02738">
    <property type="entry name" value="MoCoBD_1"/>
    <property type="match status" value="1"/>
</dbReference>
<protein>
    <submittedName>
        <fullName evidence="2">Aerobic-type carbon monoxide dehydrogenase, large subunit CoxL/CutL-like protein</fullName>
        <ecNumber evidence="2">1.17.1.4</ecNumber>
    </submittedName>
</protein>
<dbReference type="RefSeq" id="WP_083437584.1">
    <property type="nucleotide sequence ID" value="NZ_CBXV010000003.1"/>
</dbReference>